<name>A0A2S0M500_MEGEL</name>
<proteinExistence type="predicted"/>
<gene>
    <name evidence="4" type="ORF">C6Y28_02145</name>
</gene>
<reference evidence="4 5" key="1">
    <citation type="journal article" date="2018" name="Genome Announc.">
        <title>Complete genomes of two Megasphaera elsdenii strains, NCIMB 702410 and ATCC 25940.</title>
        <authorList>
            <person name="Hatmaker E.A."/>
            <person name="O'Dell K."/>
            <person name="Riley L.A."/>
            <person name="Klingeman D.M."/>
            <person name="Guss A.M."/>
        </authorList>
    </citation>
    <scope>NUCLEOTIDE SEQUENCE [LARGE SCALE GENOMIC DNA]</scope>
    <source>
        <strain evidence="4 5">NCIMB702410</strain>
    </source>
</reference>
<dbReference type="Gene3D" id="1.10.357.10">
    <property type="entry name" value="Tetracycline Repressor, domain 2"/>
    <property type="match status" value="1"/>
</dbReference>
<dbReference type="PANTHER" id="PTHR43479:SF7">
    <property type="entry name" value="TETR-FAMILY TRANSCRIPTIONAL REGULATOR"/>
    <property type="match status" value="1"/>
</dbReference>
<evidence type="ECO:0000313" key="5">
    <source>
        <dbReference type="Proteomes" id="UP000238358"/>
    </source>
</evidence>
<sequence>MTQKLDRRTRYTRSVIKQSFLELLQKYPFPKVTVTAICKKAEITRATFYLHYMDIYALLDAILEEALHLSENTNPDKSLADFLYQASQSNESASFIKNNYTMLPVCQRIADSPCYQALFSDKTLGPYILEYIFTHEKAQMISFLQNQLQIDATLAENLYLFLVSGFFTINQHHKWKKDESWFQIQAMLLRLIYHGIQGLKK</sequence>
<dbReference type="EMBL" id="CP027569">
    <property type="protein sequence ID" value="AVO26517.1"/>
    <property type="molecule type" value="Genomic_DNA"/>
</dbReference>
<accession>A0A2S0M500</accession>
<dbReference type="InterPro" id="IPR009057">
    <property type="entry name" value="Homeodomain-like_sf"/>
</dbReference>
<dbReference type="SUPFAM" id="SSF46689">
    <property type="entry name" value="Homeodomain-like"/>
    <property type="match status" value="1"/>
</dbReference>
<dbReference type="PROSITE" id="PS50977">
    <property type="entry name" value="HTH_TETR_2"/>
    <property type="match status" value="1"/>
</dbReference>
<dbReference type="AlphaFoldDB" id="A0A2S0M500"/>
<dbReference type="InterPro" id="IPR050624">
    <property type="entry name" value="HTH-type_Tx_Regulator"/>
</dbReference>
<dbReference type="Pfam" id="PF00440">
    <property type="entry name" value="TetR_N"/>
    <property type="match status" value="1"/>
</dbReference>
<feature type="domain" description="HTH tetR-type" evidence="3">
    <location>
        <begin position="10"/>
        <end position="70"/>
    </location>
</feature>
<dbReference type="Proteomes" id="UP000238358">
    <property type="component" value="Chromosome"/>
</dbReference>
<evidence type="ECO:0000259" key="3">
    <source>
        <dbReference type="PROSITE" id="PS50977"/>
    </source>
</evidence>
<dbReference type="InterPro" id="IPR001647">
    <property type="entry name" value="HTH_TetR"/>
</dbReference>
<dbReference type="GO" id="GO:0003677">
    <property type="term" value="F:DNA binding"/>
    <property type="evidence" value="ECO:0007669"/>
    <property type="project" value="UniProtKB-UniRule"/>
</dbReference>
<organism evidence="4 5">
    <name type="scientific">Megasphaera elsdenii</name>
    <dbReference type="NCBI Taxonomy" id="907"/>
    <lineage>
        <taxon>Bacteria</taxon>
        <taxon>Bacillati</taxon>
        <taxon>Bacillota</taxon>
        <taxon>Negativicutes</taxon>
        <taxon>Veillonellales</taxon>
        <taxon>Veillonellaceae</taxon>
        <taxon>Megasphaera</taxon>
    </lineage>
</organism>
<protein>
    <submittedName>
        <fullName evidence="4">TetR/AcrR family transcriptional regulator</fullName>
    </submittedName>
</protein>
<dbReference type="RefSeq" id="WP_051524974.1">
    <property type="nucleotide sequence ID" value="NZ_CALZUV010000081.1"/>
</dbReference>
<dbReference type="OrthoDB" id="9810250at2"/>
<evidence type="ECO:0000256" key="1">
    <source>
        <dbReference type="ARBA" id="ARBA00023125"/>
    </source>
</evidence>
<keyword evidence="1 2" id="KW-0238">DNA-binding</keyword>
<evidence type="ECO:0000256" key="2">
    <source>
        <dbReference type="PROSITE-ProRule" id="PRU00335"/>
    </source>
</evidence>
<feature type="DNA-binding region" description="H-T-H motif" evidence="2">
    <location>
        <begin position="33"/>
        <end position="52"/>
    </location>
</feature>
<dbReference type="PANTHER" id="PTHR43479">
    <property type="entry name" value="ACREF/ENVCD OPERON REPRESSOR-RELATED"/>
    <property type="match status" value="1"/>
</dbReference>
<evidence type="ECO:0000313" key="4">
    <source>
        <dbReference type="EMBL" id="AVO26517.1"/>
    </source>
</evidence>